<proteinExistence type="predicted"/>
<name>A0A2H1WZX2_SPOFR</name>
<sequence length="75" mass="8821">MSAYTRNVLSVLIQLHRCKFSYIYILPMVKSFIRNPNYMFATFRVRNLPTASTNVTFSELYTPLINSEGKHREET</sequence>
<protein>
    <submittedName>
        <fullName evidence="1">SFRICE_022847</fullName>
    </submittedName>
</protein>
<evidence type="ECO:0000313" key="1">
    <source>
        <dbReference type="EMBL" id="SOQ57934.1"/>
    </source>
</evidence>
<reference evidence="1" key="1">
    <citation type="submission" date="2016-07" db="EMBL/GenBank/DDBJ databases">
        <authorList>
            <person name="Bretaudeau A."/>
        </authorList>
    </citation>
    <scope>NUCLEOTIDE SEQUENCE</scope>
    <source>
        <strain evidence="1">Rice</strain>
        <tissue evidence="1">Whole body</tissue>
    </source>
</reference>
<dbReference type="AlphaFoldDB" id="A0A2H1WZX2"/>
<gene>
    <name evidence="1" type="ORF">SFRICE_022847</name>
</gene>
<accession>A0A2H1WZX2</accession>
<organism evidence="1">
    <name type="scientific">Spodoptera frugiperda</name>
    <name type="common">Fall armyworm</name>
    <dbReference type="NCBI Taxonomy" id="7108"/>
    <lineage>
        <taxon>Eukaryota</taxon>
        <taxon>Metazoa</taxon>
        <taxon>Ecdysozoa</taxon>
        <taxon>Arthropoda</taxon>
        <taxon>Hexapoda</taxon>
        <taxon>Insecta</taxon>
        <taxon>Pterygota</taxon>
        <taxon>Neoptera</taxon>
        <taxon>Endopterygota</taxon>
        <taxon>Lepidoptera</taxon>
        <taxon>Glossata</taxon>
        <taxon>Ditrysia</taxon>
        <taxon>Noctuoidea</taxon>
        <taxon>Noctuidae</taxon>
        <taxon>Amphipyrinae</taxon>
        <taxon>Spodoptera</taxon>
    </lineage>
</organism>
<dbReference type="EMBL" id="ODYU01011921">
    <property type="protein sequence ID" value="SOQ57934.1"/>
    <property type="molecule type" value="Genomic_DNA"/>
</dbReference>